<dbReference type="Proteomes" id="UP001501442">
    <property type="component" value="Unassembled WGS sequence"/>
</dbReference>
<evidence type="ECO:0008006" key="4">
    <source>
        <dbReference type="Google" id="ProtNLM"/>
    </source>
</evidence>
<keyword evidence="1" id="KW-0732">Signal</keyword>
<accession>A0ABP8UI39</accession>
<protein>
    <recommendedName>
        <fullName evidence="4">Photosynthesis system II assembly factor Ycf48/Hcf136-like domain-containing protein</fullName>
    </recommendedName>
</protein>
<organism evidence="2 3">
    <name type="scientific">Actinoallomurus vinaceus</name>
    <dbReference type="NCBI Taxonomy" id="1080074"/>
    <lineage>
        <taxon>Bacteria</taxon>
        <taxon>Bacillati</taxon>
        <taxon>Actinomycetota</taxon>
        <taxon>Actinomycetes</taxon>
        <taxon>Streptosporangiales</taxon>
        <taxon>Thermomonosporaceae</taxon>
        <taxon>Actinoallomurus</taxon>
    </lineage>
</organism>
<dbReference type="SUPFAM" id="SSF89372">
    <property type="entry name" value="Fucose-specific lectin"/>
    <property type="match status" value="1"/>
</dbReference>
<name>A0ABP8UI39_9ACTN</name>
<gene>
    <name evidence="2" type="ORF">GCM10023196_063240</name>
</gene>
<comment type="caution">
    <text evidence="2">The sequence shown here is derived from an EMBL/GenBank/DDBJ whole genome shotgun (WGS) entry which is preliminary data.</text>
</comment>
<evidence type="ECO:0000313" key="3">
    <source>
        <dbReference type="Proteomes" id="UP001501442"/>
    </source>
</evidence>
<dbReference type="RefSeq" id="WP_345434923.1">
    <property type="nucleotide sequence ID" value="NZ_BAABHK010000010.1"/>
</dbReference>
<feature type="signal peptide" evidence="1">
    <location>
        <begin position="1"/>
        <end position="28"/>
    </location>
</feature>
<sequence length="367" mass="38452">MLVSLKRVATAGVIGLLALGARPSTAHAASDPEWRISYTSPGFPQDGLAEVAATGPNDAWAVGSGPCCGRDQRKILHWDGVQWQTVTPPPALPKAFYPDLRTVAASSPTDVWVFGSDANSLVFGHHWDGVTWQTTEFGKDVVIRDAVALGPRDAWFIGTTGLETGEKPIAEHYDGDTWTTFDLPGNPTAISAVAADDVWAVGQANGDAAAMHWDGRQWETAALPKPSVGPGVRVVSSDVLATGPDDVWASAVLAKNGLEPGVVLWHRSGGSWQQVNIDAPEDSVTKLASDGAGGLWMVSAGVRPSADLLHYSQSGLTREAAPVGSAKDASMNAITLIPGTRSLWGAGELVLDNGKSAAAVYRYDPAS</sequence>
<proteinExistence type="predicted"/>
<feature type="chain" id="PRO_5046848253" description="Photosynthesis system II assembly factor Ycf48/Hcf136-like domain-containing protein" evidence="1">
    <location>
        <begin position="29"/>
        <end position="367"/>
    </location>
</feature>
<evidence type="ECO:0000256" key="1">
    <source>
        <dbReference type="SAM" id="SignalP"/>
    </source>
</evidence>
<evidence type="ECO:0000313" key="2">
    <source>
        <dbReference type="EMBL" id="GAA4631926.1"/>
    </source>
</evidence>
<dbReference type="EMBL" id="BAABHK010000010">
    <property type="protein sequence ID" value="GAA4631926.1"/>
    <property type="molecule type" value="Genomic_DNA"/>
</dbReference>
<keyword evidence="3" id="KW-1185">Reference proteome</keyword>
<reference evidence="3" key="1">
    <citation type="journal article" date="2019" name="Int. J. Syst. Evol. Microbiol.">
        <title>The Global Catalogue of Microorganisms (GCM) 10K type strain sequencing project: providing services to taxonomists for standard genome sequencing and annotation.</title>
        <authorList>
            <consortium name="The Broad Institute Genomics Platform"/>
            <consortium name="The Broad Institute Genome Sequencing Center for Infectious Disease"/>
            <person name="Wu L."/>
            <person name="Ma J."/>
        </authorList>
    </citation>
    <scope>NUCLEOTIDE SEQUENCE [LARGE SCALE GENOMIC DNA]</scope>
    <source>
        <strain evidence="3">JCM 17939</strain>
    </source>
</reference>